<keyword evidence="1" id="KW-0812">Transmembrane</keyword>
<keyword evidence="3" id="KW-1185">Reference proteome</keyword>
<dbReference type="AlphaFoldDB" id="A0A7W8Q2W7"/>
<reference evidence="2 3" key="1">
    <citation type="submission" date="2020-08" db="EMBL/GenBank/DDBJ databases">
        <title>Genomic Encyclopedia of Type Strains, Phase IV (KMG-V): Genome sequencing to study the core and pangenomes of soil and plant-associated prokaryotes.</title>
        <authorList>
            <person name="Whitman W."/>
        </authorList>
    </citation>
    <scope>NUCLEOTIDE SEQUENCE [LARGE SCALE GENOMIC DNA]</scope>
    <source>
        <strain evidence="2 3">JPY158</strain>
    </source>
</reference>
<sequence length="198" mass="21537">MRSTARAVQPARPPDRSSAHCLTDFDRKVFSMKKLMIAAMIGALSTTMLTVATDAAAADTATTTTKKAVAKRPEPRRLVKRKANPVKEAKVDPIPEGSEKWSCKDGLAFEMKGDMKRDQIVTVHWANKNYNLPREATTTGADRFHDAATGMDLVVIPTKAMLFQDKDSSRLADECKTVAMEQGAPAATQSNAINKTGN</sequence>
<evidence type="ECO:0000256" key="1">
    <source>
        <dbReference type="SAM" id="Phobius"/>
    </source>
</evidence>
<keyword evidence="1" id="KW-0472">Membrane</keyword>
<evidence type="ECO:0000313" key="3">
    <source>
        <dbReference type="Proteomes" id="UP000592780"/>
    </source>
</evidence>
<feature type="transmembrane region" description="Helical" evidence="1">
    <location>
        <begin position="35"/>
        <end position="57"/>
    </location>
</feature>
<comment type="caution">
    <text evidence="2">The sequence shown here is derived from an EMBL/GenBank/DDBJ whole genome shotgun (WGS) entry which is preliminary data.</text>
</comment>
<protein>
    <submittedName>
        <fullName evidence="2">Uncharacterized protein</fullName>
    </submittedName>
</protein>
<dbReference type="Proteomes" id="UP000592780">
    <property type="component" value="Unassembled WGS sequence"/>
</dbReference>
<accession>A0A7W8Q2W7</accession>
<name>A0A7W8Q2W7_PARAM</name>
<keyword evidence="1" id="KW-1133">Transmembrane helix</keyword>
<evidence type="ECO:0000313" key="2">
    <source>
        <dbReference type="EMBL" id="MBB5422773.1"/>
    </source>
</evidence>
<proteinExistence type="predicted"/>
<organism evidence="2 3">
    <name type="scientific">Paraburkholderia atlantica</name>
    <dbReference type="NCBI Taxonomy" id="2654982"/>
    <lineage>
        <taxon>Bacteria</taxon>
        <taxon>Pseudomonadati</taxon>
        <taxon>Pseudomonadota</taxon>
        <taxon>Betaproteobacteria</taxon>
        <taxon>Burkholderiales</taxon>
        <taxon>Burkholderiaceae</taxon>
        <taxon>Paraburkholderia</taxon>
    </lineage>
</organism>
<dbReference type="EMBL" id="JACHDD010000002">
    <property type="protein sequence ID" value="MBB5422773.1"/>
    <property type="molecule type" value="Genomic_DNA"/>
</dbReference>
<gene>
    <name evidence="2" type="ORF">HDG40_000915</name>
</gene>